<evidence type="ECO:0000256" key="2">
    <source>
        <dbReference type="ARBA" id="ARBA00022741"/>
    </source>
</evidence>
<organism evidence="7 8">
    <name type="scientific">Phakopsora pachyrhizi</name>
    <name type="common">Asian soybean rust disease fungus</name>
    <dbReference type="NCBI Taxonomy" id="170000"/>
    <lineage>
        <taxon>Eukaryota</taxon>
        <taxon>Fungi</taxon>
        <taxon>Dikarya</taxon>
        <taxon>Basidiomycota</taxon>
        <taxon>Pucciniomycotina</taxon>
        <taxon>Pucciniomycetes</taxon>
        <taxon>Pucciniales</taxon>
        <taxon>Phakopsoraceae</taxon>
        <taxon>Phakopsora</taxon>
    </lineage>
</organism>
<dbReference type="PIRSF" id="PIRSF000654">
    <property type="entry name" value="Integrin-linked_kinase"/>
    <property type="match status" value="1"/>
</dbReference>
<dbReference type="PROSITE" id="PS00108">
    <property type="entry name" value="PROTEIN_KINASE_ST"/>
    <property type="match status" value="1"/>
</dbReference>
<feature type="region of interest" description="Disordered" evidence="5">
    <location>
        <begin position="1"/>
        <end position="36"/>
    </location>
</feature>
<dbReference type="CDD" id="cd13999">
    <property type="entry name" value="STKc_MAP3K-like"/>
    <property type="match status" value="1"/>
</dbReference>
<name>A0AAV0BSV2_PHAPC</name>
<dbReference type="SMART" id="SM00220">
    <property type="entry name" value="S_TKc"/>
    <property type="match status" value="1"/>
</dbReference>
<dbReference type="Proteomes" id="UP001153365">
    <property type="component" value="Unassembled WGS sequence"/>
</dbReference>
<gene>
    <name evidence="7" type="ORF">PPACK8108_LOCUS24568</name>
</gene>
<evidence type="ECO:0000313" key="7">
    <source>
        <dbReference type="EMBL" id="CAH7689483.1"/>
    </source>
</evidence>
<dbReference type="GO" id="GO:0005524">
    <property type="term" value="F:ATP binding"/>
    <property type="evidence" value="ECO:0007669"/>
    <property type="project" value="UniProtKB-KW"/>
</dbReference>
<dbReference type="AlphaFoldDB" id="A0AAV0BSV2"/>
<evidence type="ECO:0000256" key="5">
    <source>
        <dbReference type="SAM" id="MobiDB-lite"/>
    </source>
</evidence>
<dbReference type="Gene3D" id="1.10.510.10">
    <property type="entry name" value="Transferase(Phosphotransferase) domain 1"/>
    <property type="match status" value="1"/>
</dbReference>
<evidence type="ECO:0000259" key="6">
    <source>
        <dbReference type="PROSITE" id="PS50011"/>
    </source>
</evidence>
<keyword evidence="4" id="KW-0067">ATP-binding</keyword>
<dbReference type="InterPro" id="IPR000719">
    <property type="entry name" value="Prot_kinase_dom"/>
</dbReference>
<dbReference type="PANTHER" id="PTHR44329">
    <property type="entry name" value="SERINE/THREONINE-PROTEIN KINASE TNNI3K-RELATED"/>
    <property type="match status" value="1"/>
</dbReference>
<dbReference type="Pfam" id="PF00069">
    <property type="entry name" value="Pkinase"/>
    <property type="match status" value="1"/>
</dbReference>
<proteinExistence type="predicted"/>
<dbReference type="SUPFAM" id="SSF56112">
    <property type="entry name" value="Protein kinase-like (PK-like)"/>
    <property type="match status" value="1"/>
</dbReference>
<evidence type="ECO:0000313" key="8">
    <source>
        <dbReference type="Proteomes" id="UP001153365"/>
    </source>
</evidence>
<dbReference type="PANTHER" id="PTHR44329:SF288">
    <property type="entry name" value="MITOGEN-ACTIVATED PROTEIN KINASE KINASE KINASE 20"/>
    <property type="match status" value="1"/>
</dbReference>
<dbReference type="InterPro" id="IPR011009">
    <property type="entry name" value="Kinase-like_dom_sf"/>
</dbReference>
<dbReference type="EMBL" id="CALTRL010006078">
    <property type="protein sequence ID" value="CAH7689483.1"/>
    <property type="molecule type" value="Genomic_DNA"/>
</dbReference>
<reference evidence="7" key="1">
    <citation type="submission" date="2022-06" db="EMBL/GenBank/DDBJ databases">
        <authorList>
            <consortium name="SYNGENTA / RWTH Aachen University"/>
        </authorList>
    </citation>
    <scope>NUCLEOTIDE SEQUENCE</scope>
</reference>
<evidence type="ECO:0000256" key="1">
    <source>
        <dbReference type="ARBA" id="ARBA00022679"/>
    </source>
</evidence>
<dbReference type="InterPro" id="IPR051681">
    <property type="entry name" value="Ser/Thr_Kinases-Pseudokinases"/>
</dbReference>
<dbReference type="PROSITE" id="PS50011">
    <property type="entry name" value="PROTEIN_KINASE_DOM"/>
    <property type="match status" value="1"/>
</dbReference>
<feature type="compositionally biased region" description="Basic and acidic residues" evidence="5">
    <location>
        <begin position="23"/>
        <end position="36"/>
    </location>
</feature>
<dbReference type="GO" id="GO:0004674">
    <property type="term" value="F:protein serine/threonine kinase activity"/>
    <property type="evidence" value="ECO:0007669"/>
    <property type="project" value="TreeGrafter"/>
</dbReference>
<evidence type="ECO:0000256" key="4">
    <source>
        <dbReference type="ARBA" id="ARBA00022840"/>
    </source>
</evidence>
<evidence type="ECO:0000256" key="3">
    <source>
        <dbReference type="ARBA" id="ARBA00022777"/>
    </source>
</evidence>
<keyword evidence="2" id="KW-0547">Nucleotide-binding</keyword>
<protein>
    <submittedName>
        <fullName evidence="7">Kinase-like domain-containing protein</fullName>
    </submittedName>
</protein>
<keyword evidence="8" id="KW-1185">Reference proteome</keyword>
<keyword evidence="1" id="KW-0808">Transferase</keyword>
<accession>A0AAV0BSV2</accession>
<comment type="caution">
    <text evidence="7">The sequence shown here is derived from an EMBL/GenBank/DDBJ whole genome shotgun (WGS) entry which is preliminary data.</text>
</comment>
<sequence length="331" mass="38193">MVQGSDPQRPDTSNRAQEDVNAEDEKRQQGSTKKDEIGELLDLESLNLQDKEIQSDQLKKFELIGSGGFKDVYRGVYRKVPVAIADIRGHLTEMDIKELKILRDLRHENIVRFIGVSVPEESLKRTVPIMIVSELCTNGDLFDYIRKVPNPGFLKICGIFRDICKGLDYLHSNVPVIIHRDLKSSNVLITSRGVAKLNDFGLARIKNSTRSMVKSLVGTVNWQAPELWVAHPRYNEKVDVYSAGLVLWEMLQWHQITKRYPFEGQNEHAIYQEVGQRQIRPATAGMRRQWGDELLNFIERLWNQNPSERPTMRESIREIDRIAQQFKANNK</sequence>
<dbReference type="InterPro" id="IPR008271">
    <property type="entry name" value="Ser/Thr_kinase_AS"/>
</dbReference>
<keyword evidence="3 7" id="KW-0418">Kinase</keyword>
<feature type="domain" description="Protein kinase" evidence="6">
    <location>
        <begin position="58"/>
        <end position="327"/>
    </location>
</feature>